<dbReference type="AlphaFoldDB" id="A0A1G7D3Z7"/>
<protein>
    <recommendedName>
        <fullName evidence="3">Virus attachment protein p12 family protein</fullName>
    </recommendedName>
</protein>
<organism evidence="1 2">
    <name type="scientific">Ulvibacter litoralis</name>
    <dbReference type="NCBI Taxonomy" id="227084"/>
    <lineage>
        <taxon>Bacteria</taxon>
        <taxon>Pseudomonadati</taxon>
        <taxon>Bacteroidota</taxon>
        <taxon>Flavobacteriia</taxon>
        <taxon>Flavobacteriales</taxon>
        <taxon>Flavobacteriaceae</taxon>
        <taxon>Ulvibacter</taxon>
    </lineage>
</organism>
<sequence length="52" mass="5736">MQTILVLLTFCLALGYVLKKFVWNPIFEARQKTTGTLDGGKTKCGKSDCGCH</sequence>
<accession>A0A1G7D3Z7</accession>
<evidence type="ECO:0008006" key="3">
    <source>
        <dbReference type="Google" id="ProtNLM"/>
    </source>
</evidence>
<gene>
    <name evidence="1" type="ORF">SAMN05421855_101725</name>
</gene>
<evidence type="ECO:0000313" key="2">
    <source>
        <dbReference type="Proteomes" id="UP000199321"/>
    </source>
</evidence>
<proteinExistence type="predicted"/>
<dbReference type="Proteomes" id="UP000199321">
    <property type="component" value="Unassembled WGS sequence"/>
</dbReference>
<reference evidence="1 2" key="1">
    <citation type="submission" date="2016-10" db="EMBL/GenBank/DDBJ databases">
        <authorList>
            <person name="de Groot N.N."/>
        </authorList>
    </citation>
    <scope>NUCLEOTIDE SEQUENCE [LARGE SCALE GENOMIC DNA]</scope>
    <source>
        <strain evidence="1 2">DSM 16195</strain>
    </source>
</reference>
<dbReference type="STRING" id="227084.SAMN05421855_101725"/>
<evidence type="ECO:0000313" key="1">
    <source>
        <dbReference type="EMBL" id="SDE45676.1"/>
    </source>
</evidence>
<name>A0A1G7D3Z7_9FLAO</name>
<dbReference type="RefSeq" id="WP_175445405.1">
    <property type="nucleotide sequence ID" value="NZ_BMWO01000001.1"/>
</dbReference>
<dbReference type="EMBL" id="FNBA01000001">
    <property type="protein sequence ID" value="SDE45676.1"/>
    <property type="molecule type" value="Genomic_DNA"/>
</dbReference>
<keyword evidence="2" id="KW-1185">Reference proteome</keyword>